<protein>
    <submittedName>
        <fullName evidence="1">Uncharacterized protein</fullName>
    </submittedName>
</protein>
<sequence length="75" mass="8460">VYEWTKQVIAGNRDEAVELRPWRDGWGRLGQYLTVWSASGSVCSELEPQRGAEGAIPSRKICGRLNLRREPCGDQ</sequence>
<dbReference type="AlphaFoldDB" id="A0AAD1RG78"/>
<dbReference type="Proteomes" id="UP001295444">
    <property type="component" value="Chromosome 02"/>
</dbReference>
<proteinExistence type="predicted"/>
<organism evidence="1 2">
    <name type="scientific">Pelobates cultripes</name>
    <name type="common">Western spadefoot toad</name>
    <dbReference type="NCBI Taxonomy" id="61616"/>
    <lineage>
        <taxon>Eukaryota</taxon>
        <taxon>Metazoa</taxon>
        <taxon>Chordata</taxon>
        <taxon>Craniata</taxon>
        <taxon>Vertebrata</taxon>
        <taxon>Euteleostomi</taxon>
        <taxon>Amphibia</taxon>
        <taxon>Batrachia</taxon>
        <taxon>Anura</taxon>
        <taxon>Pelobatoidea</taxon>
        <taxon>Pelobatidae</taxon>
        <taxon>Pelobates</taxon>
    </lineage>
</organism>
<evidence type="ECO:0000313" key="2">
    <source>
        <dbReference type="Proteomes" id="UP001295444"/>
    </source>
</evidence>
<accession>A0AAD1RG78</accession>
<feature type="non-terminal residue" evidence="1">
    <location>
        <position position="75"/>
    </location>
</feature>
<gene>
    <name evidence="1" type="ORF">PECUL_23A036106</name>
</gene>
<keyword evidence="2" id="KW-1185">Reference proteome</keyword>
<dbReference type="EMBL" id="OW240913">
    <property type="protein sequence ID" value="CAH2252598.1"/>
    <property type="molecule type" value="Genomic_DNA"/>
</dbReference>
<name>A0AAD1RG78_PELCU</name>
<evidence type="ECO:0000313" key="1">
    <source>
        <dbReference type="EMBL" id="CAH2252598.1"/>
    </source>
</evidence>
<reference evidence="1" key="1">
    <citation type="submission" date="2022-03" db="EMBL/GenBank/DDBJ databases">
        <authorList>
            <person name="Alioto T."/>
            <person name="Alioto T."/>
            <person name="Gomez Garrido J."/>
        </authorList>
    </citation>
    <scope>NUCLEOTIDE SEQUENCE</scope>
</reference>
<feature type="non-terminal residue" evidence="1">
    <location>
        <position position="1"/>
    </location>
</feature>